<accession>A0A5E7TUK5</accession>
<evidence type="ECO:0000313" key="1">
    <source>
        <dbReference type="EMBL" id="VVQ02813.1"/>
    </source>
</evidence>
<dbReference type="Pfam" id="PF22491">
    <property type="entry name" value="DUF6988"/>
    <property type="match status" value="1"/>
</dbReference>
<dbReference type="AlphaFoldDB" id="A0A5E7TUK5"/>
<name>A0A5E7TUK5_PSEFL</name>
<proteinExistence type="predicted"/>
<evidence type="ECO:0000313" key="2">
    <source>
        <dbReference type="Proteomes" id="UP000327191"/>
    </source>
</evidence>
<gene>
    <name evidence="1" type="ORF">PS938_02659</name>
</gene>
<reference evidence="1 2" key="1">
    <citation type="submission" date="2019-09" db="EMBL/GenBank/DDBJ databases">
        <authorList>
            <person name="Chandra G."/>
            <person name="Truman W A."/>
        </authorList>
    </citation>
    <scope>NUCLEOTIDE SEQUENCE [LARGE SCALE GENOMIC DNA]</scope>
    <source>
        <strain evidence="1">PS938</strain>
    </source>
</reference>
<dbReference type="InterPro" id="IPR054257">
    <property type="entry name" value="DUF6988"/>
</dbReference>
<protein>
    <submittedName>
        <fullName evidence="1">Uncharacterized protein</fullName>
    </submittedName>
</protein>
<dbReference type="EMBL" id="CABVJE010000010">
    <property type="protein sequence ID" value="VVQ02813.1"/>
    <property type="molecule type" value="Genomic_DNA"/>
</dbReference>
<organism evidence="1 2">
    <name type="scientific">Pseudomonas fluorescens</name>
    <dbReference type="NCBI Taxonomy" id="294"/>
    <lineage>
        <taxon>Bacteria</taxon>
        <taxon>Pseudomonadati</taxon>
        <taxon>Pseudomonadota</taxon>
        <taxon>Gammaproteobacteria</taxon>
        <taxon>Pseudomonadales</taxon>
        <taxon>Pseudomonadaceae</taxon>
        <taxon>Pseudomonas</taxon>
    </lineage>
</organism>
<sequence length="176" mass="19385">MVACGMALEHALSLRLLVRTQCYTSALTMMRLQYEALTRAVWLLYAAKDHQVETLAAPLTLEAEHSAKKLPMFSQMLHEIAEGAPAQASSMLMNFKDVNYHAMNSFVHSGIHPLHRHSKGYPPELIQSGIQNSNGLNVMTLQLGVILTGAPCLSGAVRAVQERHHQVLPGQIPPRN</sequence>
<dbReference type="Proteomes" id="UP000327191">
    <property type="component" value="Unassembled WGS sequence"/>
</dbReference>